<feature type="domain" description="RING-type" evidence="13">
    <location>
        <begin position="155"/>
        <end position="201"/>
    </location>
</feature>
<dbReference type="EMBL" id="JAANHZ010000670">
    <property type="protein sequence ID" value="KAG5308273.1"/>
    <property type="molecule type" value="Genomic_DNA"/>
</dbReference>
<organism evidence="15 16">
    <name type="scientific">Acromyrmex insinuator</name>
    <dbReference type="NCBI Taxonomy" id="230686"/>
    <lineage>
        <taxon>Eukaryota</taxon>
        <taxon>Metazoa</taxon>
        <taxon>Ecdysozoa</taxon>
        <taxon>Arthropoda</taxon>
        <taxon>Hexapoda</taxon>
        <taxon>Insecta</taxon>
        <taxon>Pterygota</taxon>
        <taxon>Neoptera</taxon>
        <taxon>Endopterygota</taxon>
        <taxon>Hymenoptera</taxon>
        <taxon>Apocrita</taxon>
        <taxon>Aculeata</taxon>
        <taxon>Formicoidea</taxon>
        <taxon>Formicidae</taxon>
        <taxon>Myrmicinae</taxon>
        <taxon>Acromyrmex</taxon>
    </lineage>
</organism>
<dbReference type="Pfam" id="PF12906">
    <property type="entry name" value="RINGv"/>
    <property type="match status" value="1"/>
</dbReference>
<evidence type="ECO:0000259" key="14">
    <source>
        <dbReference type="PROSITE" id="PS51292"/>
    </source>
</evidence>
<feature type="compositionally biased region" description="Basic and acidic residues" evidence="11">
    <location>
        <begin position="341"/>
        <end position="357"/>
    </location>
</feature>
<accession>A0A836EUI6</accession>
<dbReference type="InterPro" id="IPR001841">
    <property type="entry name" value="Znf_RING"/>
</dbReference>
<evidence type="ECO:0000256" key="6">
    <source>
        <dbReference type="ARBA" id="ARBA00022786"/>
    </source>
</evidence>
<comment type="subcellular location">
    <subcellularLocation>
        <location evidence="1">Membrane</location>
        <topology evidence="1">Multi-pass membrane protein</topology>
    </subcellularLocation>
</comment>
<evidence type="ECO:0000259" key="13">
    <source>
        <dbReference type="PROSITE" id="PS50089"/>
    </source>
</evidence>
<feature type="non-terminal residue" evidence="15">
    <location>
        <position position="1"/>
    </location>
</feature>
<dbReference type="GO" id="GO:0016020">
    <property type="term" value="C:membrane"/>
    <property type="evidence" value="ECO:0007669"/>
    <property type="project" value="UniProtKB-SubCell"/>
</dbReference>
<dbReference type="PROSITE" id="PS50089">
    <property type="entry name" value="ZF_RING_2"/>
    <property type="match status" value="1"/>
</dbReference>
<keyword evidence="15" id="KW-0436">Ligase</keyword>
<dbReference type="GO" id="GO:0016567">
    <property type="term" value="P:protein ubiquitination"/>
    <property type="evidence" value="ECO:0007669"/>
    <property type="project" value="TreeGrafter"/>
</dbReference>
<evidence type="ECO:0000256" key="3">
    <source>
        <dbReference type="ARBA" id="ARBA00022692"/>
    </source>
</evidence>
<keyword evidence="5 10" id="KW-0863">Zinc-finger</keyword>
<evidence type="ECO:0000256" key="9">
    <source>
        <dbReference type="ARBA" id="ARBA00023136"/>
    </source>
</evidence>
<evidence type="ECO:0000313" key="15">
    <source>
        <dbReference type="EMBL" id="KAG5308273.1"/>
    </source>
</evidence>
<dbReference type="PROSITE" id="PS51292">
    <property type="entry name" value="ZF_RING_CH"/>
    <property type="match status" value="1"/>
</dbReference>
<dbReference type="AlphaFoldDB" id="A0A836EUI6"/>
<evidence type="ECO:0000256" key="1">
    <source>
        <dbReference type="ARBA" id="ARBA00004141"/>
    </source>
</evidence>
<dbReference type="GO" id="GO:0004842">
    <property type="term" value="F:ubiquitin-protein transferase activity"/>
    <property type="evidence" value="ECO:0007669"/>
    <property type="project" value="TreeGrafter"/>
</dbReference>
<evidence type="ECO:0000313" key="16">
    <source>
        <dbReference type="Proteomes" id="UP000667349"/>
    </source>
</evidence>
<dbReference type="GO" id="GO:0016874">
    <property type="term" value="F:ligase activity"/>
    <property type="evidence" value="ECO:0007669"/>
    <property type="project" value="UniProtKB-KW"/>
</dbReference>
<keyword evidence="3 12" id="KW-0812">Transmembrane</keyword>
<feature type="transmembrane region" description="Helical" evidence="12">
    <location>
        <begin position="291"/>
        <end position="311"/>
    </location>
</feature>
<keyword evidence="8 12" id="KW-1133">Transmembrane helix</keyword>
<protein>
    <submittedName>
        <fullName evidence="15">MARH3 ligase</fullName>
    </submittedName>
</protein>
<feature type="transmembrane region" description="Helical" evidence="12">
    <location>
        <begin position="26"/>
        <end position="44"/>
    </location>
</feature>
<name>A0A836EUI6_9HYME</name>
<keyword evidence="9 12" id="KW-0472">Membrane</keyword>
<feature type="transmembrane region" description="Helical" evidence="12">
    <location>
        <begin position="250"/>
        <end position="271"/>
    </location>
</feature>
<proteinExistence type="predicted"/>
<keyword evidence="2" id="KW-0808">Transferase</keyword>
<evidence type="ECO:0000256" key="8">
    <source>
        <dbReference type="ARBA" id="ARBA00022989"/>
    </source>
</evidence>
<evidence type="ECO:0000256" key="5">
    <source>
        <dbReference type="ARBA" id="ARBA00022771"/>
    </source>
</evidence>
<keyword evidence="7" id="KW-0862">Zinc</keyword>
<feature type="non-terminal residue" evidence="15">
    <location>
        <position position="366"/>
    </location>
</feature>
<dbReference type="InterPro" id="IPR011016">
    <property type="entry name" value="Znf_RING-CH"/>
</dbReference>
<evidence type="ECO:0000256" key="11">
    <source>
        <dbReference type="SAM" id="MobiDB-lite"/>
    </source>
</evidence>
<keyword evidence="6" id="KW-0833">Ubl conjugation pathway</keyword>
<dbReference type="PANTHER" id="PTHR46065">
    <property type="entry name" value="E3 UBIQUITIN-PROTEIN LIGASE MARCH 2/3 FAMILY MEMBER"/>
    <property type="match status" value="1"/>
</dbReference>
<dbReference type="Proteomes" id="UP000667349">
    <property type="component" value="Unassembled WGS sequence"/>
</dbReference>
<keyword evidence="4" id="KW-0479">Metal-binding</keyword>
<sequence length="366" mass="41770">MSSKCSWDDGMSLSVDERKATESMGIATKAGIFVFGYSIFIEIYERSRSFDSWLVKRKMPTISQSRAAWCGEWGVNKREYVVDHAYAPRGVSFSLAGSTVNLDHERSMPMPPSAMAPEGSACNLNGRDTQQVSPGVVGQQHRLTRSLISVGSSVCRICHTNTAKEPLISPCRCKGTLAYVHLSCLERWLNQSCRTYCELCRYYFNAVETPRYRCRTRPRVVIIFMDTCRPESLRIWISHPRNRRNIESDLLILTLLTIVTVGLAAVCFLGMRYFIIEGNKIGISKPWTRGAIWFFLTVVILGYVTTVYLLCRDQVSPWYRWWKSTVNVRLVVDPQLLRRRPSDESSQDRESHDESRETAMSVVDTS</sequence>
<keyword evidence="16" id="KW-1185">Reference proteome</keyword>
<evidence type="ECO:0000256" key="12">
    <source>
        <dbReference type="SAM" id="Phobius"/>
    </source>
</evidence>
<evidence type="ECO:0000256" key="10">
    <source>
        <dbReference type="PROSITE-ProRule" id="PRU00175"/>
    </source>
</evidence>
<dbReference type="GO" id="GO:0008270">
    <property type="term" value="F:zinc ion binding"/>
    <property type="evidence" value="ECO:0007669"/>
    <property type="project" value="UniProtKB-KW"/>
</dbReference>
<comment type="caution">
    <text evidence="15">The sequence shown here is derived from an EMBL/GenBank/DDBJ whole genome shotgun (WGS) entry which is preliminary data.</text>
</comment>
<feature type="domain" description="RING-CH-type" evidence="14">
    <location>
        <begin position="147"/>
        <end position="207"/>
    </location>
</feature>
<evidence type="ECO:0000256" key="2">
    <source>
        <dbReference type="ARBA" id="ARBA00022679"/>
    </source>
</evidence>
<dbReference type="Gene3D" id="3.30.40.10">
    <property type="entry name" value="Zinc/RING finger domain, C3HC4 (zinc finger)"/>
    <property type="match status" value="1"/>
</dbReference>
<dbReference type="SUPFAM" id="SSF57850">
    <property type="entry name" value="RING/U-box"/>
    <property type="match status" value="1"/>
</dbReference>
<dbReference type="InterPro" id="IPR013083">
    <property type="entry name" value="Znf_RING/FYVE/PHD"/>
</dbReference>
<feature type="region of interest" description="Disordered" evidence="11">
    <location>
        <begin position="341"/>
        <end position="366"/>
    </location>
</feature>
<dbReference type="PANTHER" id="PTHR46065:SF3">
    <property type="entry name" value="FI20425P1"/>
    <property type="match status" value="1"/>
</dbReference>
<dbReference type="SMART" id="SM00744">
    <property type="entry name" value="RINGv"/>
    <property type="match status" value="1"/>
</dbReference>
<reference evidence="15" key="1">
    <citation type="submission" date="2020-02" db="EMBL/GenBank/DDBJ databases">
        <title>Relaxed selection underlies rapid genomic changes in the transitions from sociality to social parasitism in ants.</title>
        <authorList>
            <person name="Bi X."/>
        </authorList>
    </citation>
    <scope>NUCLEOTIDE SEQUENCE</scope>
    <source>
        <strain evidence="15">BGI-DK2013a</strain>
        <tissue evidence="15">Whole body</tissue>
    </source>
</reference>
<evidence type="ECO:0000256" key="4">
    <source>
        <dbReference type="ARBA" id="ARBA00022723"/>
    </source>
</evidence>
<gene>
    <name evidence="15" type="primary">March3_0</name>
    <name evidence="15" type="ORF">G6Z75_0004345</name>
</gene>
<evidence type="ECO:0000256" key="7">
    <source>
        <dbReference type="ARBA" id="ARBA00022833"/>
    </source>
</evidence>